<evidence type="ECO:0000256" key="7">
    <source>
        <dbReference type="ARBA" id="ARBA00023180"/>
    </source>
</evidence>
<keyword evidence="6 8" id="KW-0472">Membrane</keyword>
<comment type="caution">
    <text evidence="8">Lacks conserved residue(s) required for the propagation of feature annotation.</text>
</comment>
<evidence type="ECO:0000256" key="5">
    <source>
        <dbReference type="ARBA" id="ARBA00022989"/>
    </source>
</evidence>
<dbReference type="Pfam" id="PF04547">
    <property type="entry name" value="Anoctamin"/>
    <property type="match status" value="1"/>
</dbReference>
<keyword evidence="3" id="KW-1003">Cell membrane</keyword>
<organism evidence="11 12">
    <name type="scientific">Tenebrio molitor</name>
    <name type="common">Yellow mealworm beetle</name>
    <dbReference type="NCBI Taxonomy" id="7067"/>
    <lineage>
        <taxon>Eukaryota</taxon>
        <taxon>Metazoa</taxon>
        <taxon>Ecdysozoa</taxon>
        <taxon>Arthropoda</taxon>
        <taxon>Hexapoda</taxon>
        <taxon>Insecta</taxon>
        <taxon>Pterygota</taxon>
        <taxon>Neoptera</taxon>
        <taxon>Endopterygota</taxon>
        <taxon>Coleoptera</taxon>
        <taxon>Polyphaga</taxon>
        <taxon>Cucujiformia</taxon>
        <taxon>Tenebrionidae</taxon>
        <taxon>Tenebrio</taxon>
    </lineage>
</organism>
<comment type="subcellular location">
    <subcellularLocation>
        <location evidence="1">Cell membrane</location>
        <topology evidence="1">Multi-pass membrane protein</topology>
    </subcellularLocation>
    <subcellularLocation>
        <location evidence="8">Membrane</location>
        <topology evidence="8">Multi-pass membrane protein</topology>
    </subcellularLocation>
</comment>
<reference evidence="11" key="1">
    <citation type="journal article" date="2020" name="J Insects Food Feed">
        <title>The yellow mealworm (Tenebrio molitor) genome: a resource for the emerging insects as food and feed industry.</title>
        <authorList>
            <person name="Eriksson T."/>
            <person name="Andere A."/>
            <person name="Kelstrup H."/>
            <person name="Emery V."/>
            <person name="Picard C."/>
        </authorList>
    </citation>
    <scope>NUCLEOTIDE SEQUENCE</scope>
    <source>
        <strain evidence="11">Stoneville</strain>
        <tissue evidence="11">Whole head</tissue>
    </source>
</reference>
<dbReference type="PANTHER" id="PTHR12308">
    <property type="entry name" value="ANOCTAMIN"/>
    <property type="match status" value="1"/>
</dbReference>
<keyword evidence="5 8" id="KW-1133">Transmembrane helix</keyword>
<dbReference type="PANTHER" id="PTHR12308:SF84">
    <property type="entry name" value="ANOCTAMIN"/>
    <property type="match status" value="1"/>
</dbReference>
<feature type="domain" description="Anoctamin transmembrane" evidence="9">
    <location>
        <begin position="210"/>
        <end position="805"/>
    </location>
</feature>
<feature type="transmembrane region" description="Helical" evidence="8">
    <location>
        <begin position="300"/>
        <end position="319"/>
    </location>
</feature>
<dbReference type="EMBL" id="JABDTM020021016">
    <property type="protein sequence ID" value="KAH0816747.1"/>
    <property type="molecule type" value="Genomic_DNA"/>
</dbReference>
<keyword evidence="7" id="KW-0325">Glycoprotein</keyword>
<evidence type="ECO:0000256" key="8">
    <source>
        <dbReference type="RuleBase" id="RU280814"/>
    </source>
</evidence>
<reference evidence="11" key="2">
    <citation type="submission" date="2021-08" db="EMBL/GenBank/DDBJ databases">
        <authorList>
            <person name="Eriksson T."/>
        </authorList>
    </citation>
    <scope>NUCLEOTIDE SEQUENCE</scope>
    <source>
        <strain evidence="11">Stoneville</strain>
        <tissue evidence="11">Whole head</tissue>
    </source>
</reference>
<dbReference type="GO" id="GO:0005254">
    <property type="term" value="F:chloride channel activity"/>
    <property type="evidence" value="ECO:0007669"/>
    <property type="project" value="TreeGrafter"/>
</dbReference>
<evidence type="ECO:0000313" key="12">
    <source>
        <dbReference type="Proteomes" id="UP000719412"/>
    </source>
</evidence>
<comment type="caution">
    <text evidence="11">The sequence shown here is derived from an EMBL/GenBank/DDBJ whole genome shotgun (WGS) entry which is preliminary data.</text>
</comment>
<proteinExistence type="inferred from homology"/>
<evidence type="ECO:0000256" key="6">
    <source>
        <dbReference type="ARBA" id="ARBA00023136"/>
    </source>
</evidence>
<dbReference type="Proteomes" id="UP000719412">
    <property type="component" value="Unassembled WGS sequence"/>
</dbReference>
<evidence type="ECO:0000259" key="9">
    <source>
        <dbReference type="Pfam" id="PF04547"/>
    </source>
</evidence>
<feature type="transmembrane region" description="Helical" evidence="8">
    <location>
        <begin position="596"/>
        <end position="618"/>
    </location>
</feature>
<dbReference type="GO" id="GO:0046983">
    <property type="term" value="F:protein dimerization activity"/>
    <property type="evidence" value="ECO:0007669"/>
    <property type="project" value="InterPro"/>
</dbReference>
<evidence type="ECO:0000256" key="1">
    <source>
        <dbReference type="ARBA" id="ARBA00004651"/>
    </source>
</evidence>
<keyword evidence="4 8" id="KW-0812">Transmembrane</keyword>
<feature type="transmembrane region" description="Helical" evidence="8">
    <location>
        <begin position="486"/>
        <end position="502"/>
    </location>
</feature>
<comment type="similarity">
    <text evidence="2 8">Belongs to the anoctamin family.</text>
</comment>
<dbReference type="InterPro" id="IPR007632">
    <property type="entry name" value="Anoctamin"/>
</dbReference>
<evidence type="ECO:0000256" key="2">
    <source>
        <dbReference type="ARBA" id="ARBA00009671"/>
    </source>
</evidence>
<name>A0A8J6HM01_TENMO</name>
<dbReference type="InterPro" id="IPR032394">
    <property type="entry name" value="Anoct_dimer"/>
</dbReference>
<evidence type="ECO:0000313" key="11">
    <source>
        <dbReference type="EMBL" id="KAH0816747.1"/>
    </source>
</evidence>
<keyword evidence="12" id="KW-1185">Reference proteome</keyword>
<feature type="transmembrane region" description="Helical" evidence="8">
    <location>
        <begin position="231"/>
        <end position="250"/>
    </location>
</feature>
<evidence type="ECO:0000259" key="10">
    <source>
        <dbReference type="Pfam" id="PF16178"/>
    </source>
</evidence>
<sequence>MSEEKPGQSADKDEDDKKEEERRRFDYVIVVDKNIKKSAFYKSVVKFLNYLQGRGVTVELAYGNIKENIYIKLHISAECVENFATIYDINMEDVGHYYIPFSAINLQMCQTPLTLDRDIFYRKGEATNTERIHILYAMLCEARFGTSNDDNKYGINKLLRIGAVKDVYPLHDGPYELNGKSDEFLNDRQMLLKYWANFSVWYKEQPLNLIEKYYGTEVAFYFAWLGFYNKMLIPATVVGVICFLTSLIRLNVMYHDRLEDVCNSELIMCPRCAFGHSCIARPLKMDCYYARISVLFDNPATVFFAVFMSFWATIFMNLWKRLENVLKIRWNVTTSTIQAKTQTRLPFKEKATHKRVSTITGQLEPYTPTIIQIFSYCLSFGTCLLLVDSLKRATFPQDELQVGVVLIFVVGVIMYRIIMGSLIRMSNSTYLALYAPFIESCTSSMIQVVFIKLYGKFYAPLSEWLTNMENPRTQFEFDNSVVHKRYILGFANNYASLFYMAFLKGRFYSPSYATVTSLNTDLCHPCGCIMALCIQLFVMMLLKSMAGNILTLVVPKITKRFAKKPETTEAAPQWEEEYELYPAGRYLLTTEFMEMIVQYGFVTFFVAAFPLAPLCALINNCMELRLDAYKLVTRYRRPVPKKDSGIGPWRDILEVITHLSIATNVSSLTVVVPTFFTLLSISRFLQAFVLAFTSDFVARQIYRFQNNSSLQGYILSTMSVYNMNETITFGTNDLLEITGSNSTLCYYRALRYPPDHPKKYELTTQYWYEIGIRLLCVIAFEHVIMLTNGVLAYFIPEMPQKIQQAVYHANTLNQQTRLQIMHEEAKKVRETEKKSKIRIKRKRT</sequence>
<evidence type="ECO:0000256" key="4">
    <source>
        <dbReference type="ARBA" id="ARBA00022692"/>
    </source>
</evidence>
<evidence type="ECO:0000256" key="3">
    <source>
        <dbReference type="ARBA" id="ARBA00022475"/>
    </source>
</evidence>
<feature type="transmembrane region" description="Helical" evidence="8">
    <location>
        <begin position="369"/>
        <end position="387"/>
    </location>
</feature>
<protein>
    <recommendedName>
        <fullName evidence="8">Anoctamin</fullName>
    </recommendedName>
</protein>
<feature type="transmembrane region" description="Helical" evidence="8">
    <location>
        <begin position="430"/>
        <end position="454"/>
    </location>
</feature>
<gene>
    <name evidence="11" type="ORF">GEV33_006049</name>
</gene>
<dbReference type="GO" id="GO:0005886">
    <property type="term" value="C:plasma membrane"/>
    <property type="evidence" value="ECO:0007669"/>
    <property type="project" value="UniProtKB-SubCell"/>
</dbReference>
<feature type="domain" description="Anoctamin dimerisation" evidence="10">
    <location>
        <begin position="126"/>
        <end position="207"/>
    </location>
</feature>
<dbReference type="AlphaFoldDB" id="A0A8J6HM01"/>
<feature type="transmembrane region" description="Helical" evidence="8">
    <location>
        <begin position="399"/>
        <end position="418"/>
    </location>
</feature>
<dbReference type="Pfam" id="PF16178">
    <property type="entry name" value="Anoct_dimer"/>
    <property type="match status" value="1"/>
</dbReference>
<dbReference type="InterPro" id="IPR049452">
    <property type="entry name" value="Anoctamin_TM"/>
</dbReference>
<accession>A0A8J6HM01</accession>